<dbReference type="EMBL" id="DXBP01000003">
    <property type="protein sequence ID" value="HIZ41040.1"/>
    <property type="molecule type" value="Genomic_DNA"/>
</dbReference>
<dbReference type="CDD" id="cd12797">
    <property type="entry name" value="M23_peptidase"/>
    <property type="match status" value="1"/>
</dbReference>
<evidence type="ECO:0000256" key="2">
    <source>
        <dbReference type="SAM" id="MobiDB-lite"/>
    </source>
</evidence>
<dbReference type="InterPro" id="IPR016047">
    <property type="entry name" value="M23ase_b-sheet_dom"/>
</dbReference>
<feature type="transmembrane region" description="Helical" evidence="3">
    <location>
        <begin position="85"/>
        <end position="112"/>
    </location>
</feature>
<feature type="domain" description="G5" evidence="4">
    <location>
        <begin position="404"/>
        <end position="485"/>
    </location>
</feature>
<dbReference type="Pfam" id="PF07501">
    <property type="entry name" value="G5"/>
    <property type="match status" value="1"/>
</dbReference>
<protein>
    <submittedName>
        <fullName evidence="6">Peptidoglycan DD-metalloendopeptidase family protein</fullName>
    </submittedName>
</protein>
<dbReference type="Gene3D" id="2.70.70.10">
    <property type="entry name" value="Glucose Permease (Domain IIA)"/>
    <property type="match status" value="1"/>
</dbReference>
<feature type="domain" description="LysM" evidence="5">
    <location>
        <begin position="351"/>
        <end position="397"/>
    </location>
</feature>
<dbReference type="PANTHER" id="PTHR21666">
    <property type="entry name" value="PEPTIDASE-RELATED"/>
    <property type="match status" value="1"/>
</dbReference>
<feature type="transmembrane region" description="Helical" evidence="3">
    <location>
        <begin position="47"/>
        <end position="65"/>
    </location>
</feature>
<comment type="caution">
    <text evidence="6">The sequence shown here is derived from an EMBL/GenBank/DDBJ whole genome shotgun (WGS) entry which is preliminary data.</text>
</comment>
<keyword evidence="3" id="KW-1133">Transmembrane helix</keyword>
<gene>
    <name evidence="6" type="ORF">H9811_00590</name>
</gene>
<keyword evidence="1" id="KW-0732">Signal</keyword>
<feature type="region of interest" description="Disordered" evidence="2">
    <location>
        <begin position="1"/>
        <end position="21"/>
    </location>
</feature>
<dbReference type="Pfam" id="PF01551">
    <property type="entry name" value="Peptidase_M23"/>
    <property type="match status" value="1"/>
</dbReference>
<name>A0A9D2EP80_9FIRM</name>
<reference evidence="6" key="1">
    <citation type="journal article" date="2021" name="PeerJ">
        <title>Extensive microbial diversity within the chicken gut microbiome revealed by metagenomics and culture.</title>
        <authorList>
            <person name="Gilroy R."/>
            <person name="Ravi A."/>
            <person name="Getino M."/>
            <person name="Pursley I."/>
            <person name="Horton D.L."/>
            <person name="Alikhan N.F."/>
            <person name="Baker D."/>
            <person name="Gharbi K."/>
            <person name="Hall N."/>
            <person name="Watson M."/>
            <person name="Adriaenssens E.M."/>
            <person name="Foster-Nyarko E."/>
            <person name="Jarju S."/>
            <person name="Secka A."/>
            <person name="Antonio M."/>
            <person name="Oren A."/>
            <person name="Chaudhuri R.R."/>
            <person name="La Ragione R."/>
            <person name="Hildebrand F."/>
            <person name="Pallen M.J."/>
        </authorList>
    </citation>
    <scope>NUCLEOTIDE SEQUENCE</scope>
    <source>
        <strain evidence="6">ChiSxjej1B13-11774</strain>
    </source>
</reference>
<dbReference type="InterPro" id="IPR050570">
    <property type="entry name" value="Cell_wall_metabolism_enzyme"/>
</dbReference>
<accession>A0A9D2EP80</accession>
<evidence type="ECO:0000259" key="4">
    <source>
        <dbReference type="PROSITE" id="PS51109"/>
    </source>
</evidence>
<proteinExistence type="predicted"/>
<dbReference type="PROSITE" id="PS51782">
    <property type="entry name" value="LYSM"/>
    <property type="match status" value="1"/>
</dbReference>
<sequence length="616" mass="68003">MNSTQTDKQPNQKKKSSLSQRLDDWRCKRTVRAWHRKKKRENRRRRFSGVFAKIPYSYVIGNFLYMVGFWVEYAAVCAWRKAKVIVGAIAATVGNLLLMIVRPFVLGIMTLVEDLTSPFIRMASGIRHIQELPDVLEEETASQIRAAKLRYFGRGVKKYYPIVWNAITYFLPALAAAALVVIVRNGLNLRFVLDVQVNGESVGYVANEQVFENARDDVQSRINTAKSMLIESGASVPDTQWDVSPTYTLAVSGQTMTESEIANAILRTASDEIIDATAVYIDGELRFVTTEGDHLRTYLESIKEPYEDTTDPSVYTAFAHEIRLLDGVYLNESISSYSDIINELNAGAGIKTYTAVEGDTVQSIVDTTGVAFDSLAQMNPELLTLDQEVDAGTELITGVGSAELLKVKVVRQETETVAIPFETQNSESSEYDFGKTITLQEGEDGSEDVTYEVTMIDGVVTDRQAISYTVTKAAVPEITVTGTRLKSGMVAQVGSGNFIWPVPNYTYVSRWMSSGHRGADICAPYGTYIYASDSGTVIAAGWHYSYGNYVEIDHGNGYKTLYAHMSAISVTQGQAVGQGDKIGEVGSTGNSTGNHCHFEMYYNGSLFSAQTLFPNM</sequence>
<dbReference type="InterPro" id="IPR018392">
    <property type="entry name" value="LysM"/>
</dbReference>
<dbReference type="Proteomes" id="UP000824048">
    <property type="component" value="Unassembled WGS sequence"/>
</dbReference>
<keyword evidence="3" id="KW-0472">Membrane</keyword>
<dbReference type="Gene3D" id="2.20.230.10">
    <property type="entry name" value="Resuscitation-promoting factor rpfb"/>
    <property type="match status" value="1"/>
</dbReference>
<evidence type="ECO:0000256" key="3">
    <source>
        <dbReference type="SAM" id="Phobius"/>
    </source>
</evidence>
<dbReference type="AlphaFoldDB" id="A0A9D2EP80"/>
<dbReference type="InterPro" id="IPR011098">
    <property type="entry name" value="G5_dom"/>
</dbReference>
<reference evidence="6" key="2">
    <citation type="submission" date="2021-04" db="EMBL/GenBank/DDBJ databases">
        <authorList>
            <person name="Gilroy R."/>
        </authorList>
    </citation>
    <scope>NUCLEOTIDE SEQUENCE</scope>
    <source>
        <strain evidence="6">ChiSxjej1B13-11774</strain>
    </source>
</reference>
<dbReference type="SMART" id="SM01208">
    <property type="entry name" value="G5"/>
    <property type="match status" value="1"/>
</dbReference>
<evidence type="ECO:0000259" key="5">
    <source>
        <dbReference type="PROSITE" id="PS51782"/>
    </source>
</evidence>
<organism evidence="6 7">
    <name type="scientific">Candidatus Gemmiger excrementigallinarum</name>
    <dbReference type="NCBI Taxonomy" id="2838609"/>
    <lineage>
        <taxon>Bacteria</taxon>
        <taxon>Bacillati</taxon>
        <taxon>Bacillota</taxon>
        <taxon>Clostridia</taxon>
        <taxon>Eubacteriales</taxon>
        <taxon>Gemmiger</taxon>
    </lineage>
</organism>
<dbReference type="SUPFAM" id="SSF51261">
    <property type="entry name" value="Duplicated hybrid motif"/>
    <property type="match status" value="1"/>
</dbReference>
<feature type="transmembrane region" description="Helical" evidence="3">
    <location>
        <begin position="162"/>
        <end position="183"/>
    </location>
</feature>
<evidence type="ECO:0000313" key="7">
    <source>
        <dbReference type="Proteomes" id="UP000824048"/>
    </source>
</evidence>
<dbReference type="InterPro" id="IPR011055">
    <property type="entry name" value="Dup_hybrid_motif"/>
</dbReference>
<dbReference type="PANTHER" id="PTHR21666:SF270">
    <property type="entry name" value="MUREIN HYDROLASE ACTIVATOR ENVC"/>
    <property type="match status" value="1"/>
</dbReference>
<keyword evidence="3" id="KW-0812">Transmembrane</keyword>
<evidence type="ECO:0000313" key="6">
    <source>
        <dbReference type="EMBL" id="HIZ41040.1"/>
    </source>
</evidence>
<evidence type="ECO:0000256" key="1">
    <source>
        <dbReference type="ARBA" id="ARBA00022729"/>
    </source>
</evidence>
<dbReference type="GO" id="GO:0004222">
    <property type="term" value="F:metalloendopeptidase activity"/>
    <property type="evidence" value="ECO:0007669"/>
    <property type="project" value="TreeGrafter"/>
</dbReference>
<dbReference type="PROSITE" id="PS51109">
    <property type="entry name" value="G5"/>
    <property type="match status" value="1"/>
</dbReference>